<evidence type="ECO:0000256" key="1">
    <source>
        <dbReference type="ARBA" id="ARBA00012417"/>
    </source>
</evidence>
<dbReference type="RefSeq" id="WP_188873495.1">
    <property type="nucleotide sequence ID" value="NZ_BMOV01000002.1"/>
</dbReference>
<dbReference type="Proteomes" id="UP000602381">
    <property type="component" value="Unassembled WGS sequence"/>
</dbReference>
<dbReference type="Gene3D" id="1.20.272.10">
    <property type="match status" value="1"/>
</dbReference>
<accession>A0ABQ2L9M7</accession>
<dbReference type="PANTHER" id="PTHR34388">
    <property type="entry name" value="DNA POLYMERASE III SUBUNIT DELTA"/>
    <property type="match status" value="1"/>
</dbReference>
<dbReference type="PANTHER" id="PTHR34388:SF1">
    <property type="entry name" value="DNA POLYMERASE III SUBUNIT DELTA"/>
    <property type="match status" value="1"/>
</dbReference>
<dbReference type="EC" id="2.7.7.7" evidence="1"/>
<organism evidence="8 9">
    <name type="scientific">Iodidimonas muriae</name>
    <dbReference type="NCBI Taxonomy" id="261467"/>
    <lineage>
        <taxon>Bacteria</taxon>
        <taxon>Pseudomonadati</taxon>
        <taxon>Pseudomonadota</taxon>
        <taxon>Alphaproteobacteria</taxon>
        <taxon>Iodidimonadales</taxon>
        <taxon>Iodidimonadaceae</taxon>
        <taxon>Iodidimonas</taxon>
    </lineage>
</organism>
<comment type="catalytic activity">
    <reaction evidence="7">
        <text>DNA(n) + a 2'-deoxyribonucleoside 5'-triphosphate = DNA(n+1) + diphosphate</text>
        <dbReference type="Rhea" id="RHEA:22508"/>
        <dbReference type="Rhea" id="RHEA-COMP:17339"/>
        <dbReference type="Rhea" id="RHEA-COMP:17340"/>
        <dbReference type="ChEBI" id="CHEBI:33019"/>
        <dbReference type="ChEBI" id="CHEBI:61560"/>
        <dbReference type="ChEBI" id="CHEBI:173112"/>
        <dbReference type="EC" id="2.7.7.7"/>
    </reaction>
</comment>
<dbReference type="InterPro" id="IPR027417">
    <property type="entry name" value="P-loop_NTPase"/>
</dbReference>
<dbReference type="InterPro" id="IPR008921">
    <property type="entry name" value="DNA_pol3_clamp-load_cplx_C"/>
</dbReference>
<keyword evidence="9" id="KW-1185">Reference proteome</keyword>
<keyword evidence="3" id="KW-0548">Nucleotidyltransferase</keyword>
<name>A0ABQ2L9M7_9PROT</name>
<keyword evidence="4" id="KW-0235">DNA replication</keyword>
<dbReference type="SUPFAM" id="SSF52540">
    <property type="entry name" value="P-loop containing nucleoside triphosphate hydrolases"/>
    <property type="match status" value="1"/>
</dbReference>
<dbReference type="SUPFAM" id="SSF48019">
    <property type="entry name" value="post-AAA+ oligomerization domain-like"/>
    <property type="match status" value="1"/>
</dbReference>
<evidence type="ECO:0000313" key="9">
    <source>
        <dbReference type="Proteomes" id="UP000602381"/>
    </source>
</evidence>
<evidence type="ECO:0000313" key="8">
    <source>
        <dbReference type="EMBL" id="GGO07781.1"/>
    </source>
</evidence>
<reference evidence="9" key="1">
    <citation type="journal article" date="2019" name="Int. J. Syst. Evol. Microbiol.">
        <title>The Global Catalogue of Microorganisms (GCM) 10K type strain sequencing project: providing services to taxonomists for standard genome sequencing and annotation.</title>
        <authorList>
            <consortium name="The Broad Institute Genomics Platform"/>
            <consortium name="The Broad Institute Genome Sequencing Center for Infectious Disease"/>
            <person name="Wu L."/>
            <person name="Ma J."/>
        </authorList>
    </citation>
    <scope>NUCLEOTIDE SEQUENCE [LARGE SCALE GENOMIC DNA]</scope>
    <source>
        <strain evidence="9">JCM 17843</strain>
    </source>
</reference>
<evidence type="ECO:0000256" key="7">
    <source>
        <dbReference type="ARBA" id="ARBA00049244"/>
    </source>
</evidence>
<keyword evidence="5" id="KW-0239">DNA-directed DNA polymerase</keyword>
<dbReference type="Gene3D" id="1.10.8.60">
    <property type="match status" value="1"/>
</dbReference>
<sequence>MVKANRGQSLEATRALPAHYRAVLLYGPDEGLIRERTEAIGKQVVADLTDPFRVVRLGGDQLKATPSLLADELAAFSMTGGRRLVRLDGASDSMAPSIAEALTAGGDSLLLVTADGLGAGSKLRKMFEAEKHLLAIACYADEGRDLLDLVHRTLEEANIRPAPDAVTWLASHLGSDRMITRNELDKLILYKGADEDRTLGLADVRACVGDGAAMTLSQIAEAVTGGEVGRLDRLIEKAYITGENPIAILRVLQSRLTRLHLVRGHMAQGLDAAQATSKLAPPVFFKERDGFLRDVRRWPENRLKAALDLALETELMCKSTGQPAQTLTARLCLRLAASVQGR</sequence>
<dbReference type="NCBIfam" id="TIGR01128">
    <property type="entry name" value="holA"/>
    <property type="match status" value="1"/>
</dbReference>
<keyword evidence="2" id="KW-0808">Transferase</keyword>
<evidence type="ECO:0000256" key="3">
    <source>
        <dbReference type="ARBA" id="ARBA00022695"/>
    </source>
</evidence>
<dbReference type="EMBL" id="BMOV01000002">
    <property type="protein sequence ID" value="GGO07781.1"/>
    <property type="molecule type" value="Genomic_DNA"/>
</dbReference>
<dbReference type="Gene3D" id="3.40.50.300">
    <property type="entry name" value="P-loop containing nucleotide triphosphate hydrolases"/>
    <property type="match status" value="1"/>
</dbReference>
<evidence type="ECO:0000256" key="5">
    <source>
        <dbReference type="ARBA" id="ARBA00022932"/>
    </source>
</evidence>
<evidence type="ECO:0000256" key="6">
    <source>
        <dbReference type="ARBA" id="ARBA00034754"/>
    </source>
</evidence>
<evidence type="ECO:0000256" key="4">
    <source>
        <dbReference type="ARBA" id="ARBA00022705"/>
    </source>
</evidence>
<dbReference type="InterPro" id="IPR005790">
    <property type="entry name" value="DNA_polIII_delta"/>
</dbReference>
<comment type="caution">
    <text evidence="8">The sequence shown here is derived from an EMBL/GenBank/DDBJ whole genome shotgun (WGS) entry which is preliminary data.</text>
</comment>
<proteinExistence type="inferred from homology"/>
<gene>
    <name evidence="8" type="primary">holA</name>
    <name evidence="8" type="ORF">GCM10007972_07500</name>
</gene>
<protein>
    <recommendedName>
        <fullName evidence="1">DNA-directed DNA polymerase</fullName>
        <ecNumber evidence="1">2.7.7.7</ecNumber>
    </recommendedName>
</protein>
<comment type="similarity">
    <text evidence="6">Belongs to the DNA polymerase HolA subunit family.</text>
</comment>
<evidence type="ECO:0000256" key="2">
    <source>
        <dbReference type="ARBA" id="ARBA00022679"/>
    </source>
</evidence>